<keyword evidence="9 12" id="KW-0408">Iron</keyword>
<dbReference type="GO" id="GO:0016020">
    <property type="term" value="C:membrane"/>
    <property type="evidence" value="ECO:0007669"/>
    <property type="project" value="UniProtKB-SubCell"/>
</dbReference>
<keyword evidence="7 14" id="KW-1133">Transmembrane helix</keyword>
<dbReference type="EMBL" id="JAGMUU010000008">
    <property type="protein sequence ID" value="KAH7146917.1"/>
    <property type="molecule type" value="Genomic_DNA"/>
</dbReference>
<dbReference type="InterPro" id="IPR002402">
    <property type="entry name" value="Cyt_P450_E_grp-II"/>
</dbReference>
<keyword evidence="8 13" id="KW-0560">Oxidoreductase</keyword>
<evidence type="ECO:0000256" key="1">
    <source>
        <dbReference type="ARBA" id="ARBA00001971"/>
    </source>
</evidence>
<dbReference type="CDD" id="cd11063">
    <property type="entry name" value="CYP52"/>
    <property type="match status" value="1"/>
</dbReference>
<evidence type="ECO:0000256" key="9">
    <source>
        <dbReference type="ARBA" id="ARBA00023004"/>
    </source>
</evidence>
<dbReference type="PRINTS" id="PR00385">
    <property type="entry name" value="P450"/>
</dbReference>
<keyword evidence="16" id="KW-1185">Reference proteome</keyword>
<dbReference type="InterPro" id="IPR036396">
    <property type="entry name" value="Cyt_P450_sf"/>
</dbReference>
<dbReference type="Proteomes" id="UP000717696">
    <property type="component" value="Unassembled WGS sequence"/>
</dbReference>
<evidence type="ECO:0000256" key="13">
    <source>
        <dbReference type="RuleBase" id="RU000461"/>
    </source>
</evidence>
<dbReference type="PANTHER" id="PTHR24287">
    <property type="entry name" value="P450, PUTATIVE (EUROFUNG)-RELATED"/>
    <property type="match status" value="1"/>
</dbReference>
<keyword evidence="4 12" id="KW-0349">Heme</keyword>
<gene>
    <name evidence="15" type="ORF">B0J13DRAFT_606965</name>
</gene>
<evidence type="ECO:0000256" key="6">
    <source>
        <dbReference type="ARBA" id="ARBA00022723"/>
    </source>
</evidence>
<dbReference type="PROSITE" id="PS00086">
    <property type="entry name" value="CYTOCHROME_P450"/>
    <property type="match status" value="1"/>
</dbReference>
<evidence type="ECO:0000256" key="7">
    <source>
        <dbReference type="ARBA" id="ARBA00022989"/>
    </source>
</evidence>
<keyword evidence="6 12" id="KW-0479">Metal-binding</keyword>
<evidence type="ECO:0000256" key="11">
    <source>
        <dbReference type="ARBA" id="ARBA00023136"/>
    </source>
</evidence>
<evidence type="ECO:0000256" key="3">
    <source>
        <dbReference type="ARBA" id="ARBA00010617"/>
    </source>
</evidence>
<dbReference type="SUPFAM" id="SSF48264">
    <property type="entry name" value="Cytochrome P450"/>
    <property type="match status" value="1"/>
</dbReference>
<comment type="similarity">
    <text evidence="3 13">Belongs to the cytochrome P450 family.</text>
</comment>
<evidence type="ECO:0000256" key="4">
    <source>
        <dbReference type="ARBA" id="ARBA00022617"/>
    </source>
</evidence>
<keyword evidence="5 14" id="KW-0812">Transmembrane</keyword>
<dbReference type="GO" id="GO:0020037">
    <property type="term" value="F:heme binding"/>
    <property type="evidence" value="ECO:0007669"/>
    <property type="project" value="InterPro"/>
</dbReference>
<feature type="transmembrane region" description="Helical" evidence="14">
    <location>
        <begin position="12"/>
        <end position="33"/>
    </location>
</feature>
<dbReference type="InterPro" id="IPR047146">
    <property type="entry name" value="Cyt_P450_E_CYP52_fungi"/>
</dbReference>
<comment type="caution">
    <text evidence="15">The sequence shown here is derived from an EMBL/GenBank/DDBJ whole genome shotgun (WGS) entry which is preliminary data.</text>
</comment>
<evidence type="ECO:0000256" key="2">
    <source>
        <dbReference type="ARBA" id="ARBA00004167"/>
    </source>
</evidence>
<feature type="binding site" description="axial binding residue" evidence="12">
    <location>
        <position position="453"/>
    </location>
    <ligand>
        <name>heme</name>
        <dbReference type="ChEBI" id="CHEBI:30413"/>
    </ligand>
    <ligandPart>
        <name>Fe</name>
        <dbReference type="ChEBI" id="CHEBI:18248"/>
    </ligandPart>
</feature>
<comment type="subcellular location">
    <subcellularLocation>
        <location evidence="2">Membrane</location>
        <topology evidence="2">Single-pass membrane protein</topology>
    </subcellularLocation>
</comment>
<evidence type="ECO:0000256" key="14">
    <source>
        <dbReference type="SAM" id="Phobius"/>
    </source>
</evidence>
<dbReference type="AlphaFoldDB" id="A0A9P9EXR7"/>
<proteinExistence type="inferred from homology"/>
<dbReference type="GO" id="GO:0005506">
    <property type="term" value="F:iron ion binding"/>
    <property type="evidence" value="ECO:0007669"/>
    <property type="project" value="InterPro"/>
</dbReference>
<dbReference type="PRINTS" id="PR00464">
    <property type="entry name" value="EP450II"/>
</dbReference>
<evidence type="ECO:0000313" key="15">
    <source>
        <dbReference type="EMBL" id="KAH7146917.1"/>
    </source>
</evidence>
<keyword evidence="11 14" id="KW-0472">Membrane</keyword>
<name>A0A9P9EXR7_9HYPO</name>
<dbReference type="PANTHER" id="PTHR24287:SF17">
    <property type="entry name" value="P450, PUTATIVE (EUROFUNG)-RELATED"/>
    <property type="match status" value="1"/>
</dbReference>
<reference evidence="15" key="1">
    <citation type="journal article" date="2021" name="Nat. Commun.">
        <title>Genetic determinants of endophytism in the Arabidopsis root mycobiome.</title>
        <authorList>
            <person name="Mesny F."/>
            <person name="Miyauchi S."/>
            <person name="Thiergart T."/>
            <person name="Pickel B."/>
            <person name="Atanasova L."/>
            <person name="Karlsson M."/>
            <person name="Huettel B."/>
            <person name="Barry K.W."/>
            <person name="Haridas S."/>
            <person name="Chen C."/>
            <person name="Bauer D."/>
            <person name="Andreopoulos W."/>
            <person name="Pangilinan J."/>
            <person name="LaButti K."/>
            <person name="Riley R."/>
            <person name="Lipzen A."/>
            <person name="Clum A."/>
            <person name="Drula E."/>
            <person name="Henrissat B."/>
            <person name="Kohler A."/>
            <person name="Grigoriev I.V."/>
            <person name="Martin F.M."/>
            <person name="Hacquard S."/>
        </authorList>
    </citation>
    <scope>NUCLEOTIDE SEQUENCE</scope>
    <source>
        <strain evidence="15">MPI-CAGE-AT-0021</strain>
    </source>
</reference>
<dbReference type="Gene3D" id="1.10.630.10">
    <property type="entry name" value="Cytochrome P450"/>
    <property type="match status" value="1"/>
</dbReference>
<dbReference type="InterPro" id="IPR017972">
    <property type="entry name" value="Cyt_P450_CS"/>
</dbReference>
<dbReference type="InterPro" id="IPR001128">
    <property type="entry name" value="Cyt_P450"/>
</dbReference>
<keyword evidence="10 13" id="KW-0503">Monooxygenase</keyword>
<evidence type="ECO:0000256" key="10">
    <source>
        <dbReference type="ARBA" id="ARBA00023033"/>
    </source>
</evidence>
<sequence length="506" mass="57073">MDFKRIGDLESAAYLIPLVMVTFLAIIVINAGLRLSTEWRFSREHQCHKPQVAPSGFLGVGRVASLVSAMKKYESLELMRSWHHQYGSTFKTSLGRTVVITIEPKNVQAILALKFKDFDLGCRNKAMSPLLGQGIFASDGPTWEHSRALVRPNFVRNQVADIRVYEKHISNLIGNIPLDGSTVDLQELFFRMTIDSATEFLFGESIDSLGAGDNQPSFAKNFNTSQDGLAIRSRLGPLMIFHRDRTFSKSTVEARRFVDQFVQKALDYRFAYIEGKGTAKVPEERYVFLYELSKQTADRTVLTDQVLNILLAGRDTTAGLLSITFFILARRPDVWKRLRDEVLKVQEERPSFEDLKSMTYLTWVLNETLRLYPAVPVNSRTANKNTYLPVGGGPDGKNPVFVPKGQEVVYSVYSMHRLPAVFGQDATEYRPERWASLKPGWGYIPFNGGPRICPGQQFALTEAGYTIMRILRRFKSIECRDGQPFKEALTLTLASKNGTKVCLTPA</sequence>
<dbReference type="GO" id="GO:0016712">
    <property type="term" value="F:oxidoreductase activity, acting on paired donors, with incorporation or reduction of molecular oxygen, reduced flavin or flavoprotein as one donor, and incorporation of one atom of oxygen"/>
    <property type="evidence" value="ECO:0007669"/>
    <property type="project" value="InterPro"/>
</dbReference>
<dbReference type="OrthoDB" id="1470350at2759"/>
<evidence type="ECO:0000313" key="16">
    <source>
        <dbReference type="Proteomes" id="UP000717696"/>
    </source>
</evidence>
<accession>A0A9P9EXR7</accession>
<organism evidence="15 16">
    <name type="scientific">Dactylonectria estremocensis</name>
    <dbReference type="NCBI Taxonomy" id="1079267"/>
    <lineage>
        <taxon>Eukaryota</taxon>
        <taxon>Fungi</taxon>
        <taxon>Dikarya</taxon>
        <taxon>Ascomycota</taxon>
        <taxon>Pezizomycotina</taxon>
        <taxon>Sordariomycetes</taxon>
        <taxon>Hypocreomycetidae</taxon>
        <taxon>Hypocreales</taxon>
        <taxon>Nectriaceae</taxon>
        <taxon>Dactylonectria</taxon>
    </lineage>
</organism>
<dbReference type="PRINTS" id="PR01239">
    <property type="entry name" value="EP450IICYP52"/>
</dbReference>
<protein>
    <submittedName>
        <fullName evidence="15">N-alkane-inducible cytochrome P450</fullName>
    </submittedName>
</protein>
<dbReference type="InterPro" id="IPR002974">
    <property type="entry name" value="Cyt_P450_E_CYP52_ascomycetes"/>
</dbReference>
<evidence type="ECO:0000256" key="12">
    <source>
        <dbReference type="PIRSR" id="PIRSR602402-1"/>
    </source>
</evidence>
<evidence type="ECO:0000256" key="8">
    <source>
        <dbReference type="ARBA" id="ARBA00023002"/>
    </source>
</evidence>
<evidence type="ECO:0000256" key="5">
    <source>
        <dbReference type="ARBA" id="ARBA00022692"/>
    </source>
</evidence>
<dbReference type="Pfam" id="PF00067">
    <property type="entry name" value="p450"/>
    <property type="match status" value="1"/>
</dbReference>
<comment type="cofactor">
    <cofactor evidence="1 12">
        <name>heme</name>
        <dbReference type="ChEBI" id="CHEBI:30413"/>
    </cofactor>
</comment>